<feature type="binding site" evidence="5">
    <location>
        <position position="137"/>
    </location>
    <ligand>
        <name>Mg(2+)</name>
        <dbReference type="ChEBI" id="CHEBI:18420"/>
    </ligand>
</feature>
<proteinExistence type="predicted"/>
<comment type="caution">
    <text evidence="7">The sequence shown here is derived from an EMBL/GenBank/DDBJ whole genome shotgun (WGS) entry which is preliminary data.</text>
</comment>
<evidence type="ECO:0000313" key="8">
    <source>
        <dbReference type="Proteomes" id="UP000377595"/>
    </source>
</evidence>
<keyword evidence="7" id="KW-0456">Lyase</keyword>
<evidence type="ECO:0000256" key="4">
    <source>
        <dbReference type="PIRSR" id="PIRSR015582-1"/>
    </source>
</evidence>
<dbReference type="Gene3D" id="3.20.20.60">
    <property type="entry name" value="Phosphoenolpyruvate-binding domains"/>
    <property type="match status" value="1"/>
</dbReference>
<gene>
    <name evidence="7" type="ORF">Aple_075090</name>
</gene>
<evidence type="ECO:0000259" key="6">
    <source>
        <dbReference type="Pfam" id="PF03328"/>
    </source>
</evidence>
<dbReference type="EMBL" id="BLAF01000054">
    <property type="protein sequence ID" value="GES24610.1"/>
    <property type="molecule type" value="Genomic_DNA"/>
</dbReference>
<dbReference type="Pfam" id="PF03328">
    <property type="entry name" value="HpcH_HpaI"/>
    <property type="match status" value="1"/>
</dbReference>
<dbReference type="RefSeq" id="WP_246265017.1">
    <property type="nucleotide sequence ID" value="NZ_BAAAHM010000044.1"/>
</dbReference>
<evidence type="ECO:0000256" key="3">
    <source>
        <dbReference type="ARBA" id="ARBA00022842"/>
    </source>
</evidence>
<dbReference type="InterPro" id="IPR015813">
    <property type="entry name" value="Pyrv/PenolPyrv_kinase-like_dom"/>
</dbReference>
<dbReference type="InterPro" id="IPR005000">
    <property type="entry name" value="Aldolase/citrate-lyase_domain"/>
</dbReference>
<accession>A0A5M3XUN5</accession>
<dbReference type="PIRSF" id="PIRSF015582">
    <property type="entry name" value="Cit_lyase_B"/>
    <property type="match status" value="1"/>
</dbReference>
<evidence type="ECO:0000256" key="5">
    <source>
        <dbReference type="PIRSR" id="PIRSR015582-2"/>
    </source>
</evidence>
<keyword evidence="8" id="KW-1185">Reference proteome</keyword>
<organism evidence="7 8">
    <name type="scientific">Acrocarpospora pleiomorpha</name>
    <dbReference type="NCBI Taxonomy" id="90975"/>
    <lineage>
        <taxon>Bacteria</taxon>
        <taxon>Bacillati</taxon>
        <taxon>Actinomycetota</taxon>
        <taxon>Actinomycetes</taxon>
        <taxon>Streptosporangiales</taxon>
        <taxon>Streptosporangiaceae</taxon>
        <taxon>Acrocarpospora</taxon>
    </lineage>
</organism>
<feature type="binding site" evidence="4">
    <location>
        <position position="75"/>
    </location>
    <ligand>
        <name>substrate</name>
    </ligand>
</feature>
<dbReference type="PANTHER" id="PTHR32308:SF0">
    <property type="entry name" value="HPCH_HPAI ALDOLASE_CITRATE LYASE DOMAIN-CONTAINING PROTEIN"/>
    <property type="match status" value="1"/>
</dbReference>
<protein>
    <submittedName>
        <fullName evidence="7">Citrate lyase</fullName>
    </submittedName>
</protein>
<keyword evidence="2 5" id="KW-0479">Metal-binding</keyword>
<dbReference type="AlphaFoldDB" id="A0A5M3XUN5"/>
<dbReference type="GO" id="GO:0000287">
    <property type="term" value="F:magnesium ion binding"/>
    <property type="evidence" value="ECO:0007669"/>
    <property type="project" value="TreeGrafter"/>
</dbReference>
<reference evidence="7 8" key="1">
    <citation type="submission" date="2019-10" db="EMBL/GenBank/DDBJ databases">
        <title>Whole genome shotgun sequence of Acrocarpospora pleiomorpha NBRC 16267.</title>
        <authorList>
            <person name="Ichikawa N."/>
            <person name="Kimura A."/>
            <person name="Kitahashi Y."/>
            <person name="Komaki H."/>
            <person name="Oguchi A."/>
        </authorList>
    </citation>
    <scope>NUCLEOTIDE SEQUENCE [LARGE SCALE GENOMIC DNA]</scope>
    <source>
        <strain evidence="7 8">NBRC 16267</strain>
    </source>
</reference>
<feature type="binding site" evidence="5">
    <location>
        <position position="164"/>
    </location>
    <ligand>
        <name>Mg(2+)</name>
        <dbReference type="ChEBI" id="CHEBI:18420"/>
    </ligand>
</feature>
<name>A0A5M3XUN5_9ACTN</name>
<dbReference type="GO" id="GO:0016829">
    <property type="term" value="F:lyase activity"/>
    <property type="evidence" value="ECO:0007669"/>
    <property type="project" value="UniProtKB-KW"/>
</dbReference>
<keyword evidence="3 5" id="KW-0460">Magnesium</keyword>
<dbReference type="Proteomes" id="UP000377595">
    <property type="component" value="Unassembled WGS sequence"/>
</dbReference>
<comment type="cofactor">
    <cofactor evidence="1">
        <name>Mg(2+)</name>
        <dbReference type="ChEBI" id="CHEBI:18420"/>
    </cofactor>
</comment>
<sequence>MKPDVVSELANPRRSCLSVPASAPRLIAKALASTADEVIIDLEDAVAVSAKDEARDNVMSTLSGPVTADIHVTVRVNAPRSAWIAADVVALAGLPRLPHSIMVPKVEASDDLAMVGRLVEEHGGAGRPPIELQALVESARGLTSLAEIVRGAPRPEALVIGYADLAADLGRDPIAELWGPAHEHVLWHARSVGIRAVDGPWLGVHDDEVFRASVNRARTAGFDAKWVLHPAQLGFVNAAFAPTVEEIAWATEVVQALEAAGSGVLARDGQMIDEAVALRARRILASLS</sequence>
<feature type="binding site" evidence="4">
    <location>
        <position position="137"/>
    </location>
    <ligand>
        <name>substrate</name>
    </ligand>
</feature>
<dbReference type="SUPFAM" id="SSF51621">
    <property type="entry name" value="Phosphoenolpyruvate/pyruvate domain"/>
    <property type="match status" value="1"/>
</dbReference>
<feature type="domain" description="HpcH/HpaI aldolase/citrate lyase" evidence="6">
    <location>
        <begin position="14"/>
        <end position="230"/>
    </location>
</feature>
<dbReference type="InterPro" id="IPR040442">
    <property type="entry name" value="Pyrv_kinase-like_dom_sf"/>
</dbReference>
<evidence type="ECO:0000313" key="7">
    <source>
        <dbReference type="EMBL" id="GES24610.1"/>
    </source>
</evidence>
<dbReference type="InterPro" id="IPR011206">
    <property type="entry name" value="Citrate_lyase_beta/mcl1/mcl2"/>
</dbReference>
<evidence type="ECO:0000256" key="1">
    <source>
        <dbReference type="ARBA" id="ARBA00001946"/>
    </source>
</evidence>
<dbReference type="PANTHER" id="PTHR32308">
    <property type="entry name" value="LYASE BETA SUBUNIT, PUTATIVE (AFU_ORTHOLOGUE AFUA_4G13030)-RELATED"/>
    <property type="match status" value="1"/>
</dbReference>
<dbReference type="GO" id="GO:0006107">
    <property type="term" value="P:oxaloacetate metabolic process"/>
    <property type="evidence" value="ECO:0007669"/>
    <property type="project" value="TreeGrafter"/>
</dbReference>
<evidence type="ECO:0000256" key="2">
    <source>
        <dbReference type="ARBA" id="ARBA00022723"/>
    </source>
</evidence>